<protein>
    <submittedName>
        <fullName evidence="3">Uncharacterized protein</fullName>
    </submittedName>
</protein>
<evidence type="ECO:0000313" key="3">
    <source>
        <dbReference type="EMBL" id="KAL1567171.1"/>
    </source>
</evidence>
<proteinExistence type="predicted"/>
<gene>
    <name evidence="3" type="ORF">AAHA92_02679</name>
</gene>
<evidence type="ECO:0000256" key="2">
    <source>
        <dbReference type="SAM" id="Phobius"/>
    </source>
</evidence>
<keyword evidence="2" id="KW-1133">Transmembrane helix</keyword>
<sequence length="112" mass="12164">MSQSIQEREKRARKKNGGGGAAGGDSEEASEAVAEDAEPEKVEEKVEVAVAQKSKDRKEHGVRLRGRARGVDSLPMVILNRKKATNYWMWGASAAALVMILVAVIGYNSYMS</sequence>
<feature type="region of interest" description="Disordered" evidence="1">
    <location>
        <begin position="1"/>
        <end position="64"/>
    </location>
</feature>
<name>A0ABD1IEN9_SALDI</name>
<feature type="transmembrane region" description="Helical" evidence="2">
    <location>
        <begin position="87"/>
        <end position="107"/>
    </location>
</feature>
<feature type="compositionally biased region" description="Basic and acidic residues" evidence="1">
    <location>
        <begin position="1"/>
        <end position="10"/>
    </location>
</feature>
<evidence type="ECO:0000256" key="1">
    <source>
        <dbReference type="SAM" id="MobiDB-lite"/>
    </source>
</evidence>
<keyword evidence="2" id="KW-0812">Transmembrane</keyword>
<reference evidence="3 4" key="1">
    <citation type="submission" date="2024-06" db="EMBL/GenBank/DDBJ databases">
        <title>A chromosome level genome sequence of Diviner's sage (Salvia divinorum).</title>
        <authorList>
            <person name="Ford S.A."/>
            <person name="Ro D.-K."/>
            <person name="Ness R.W."/>
            <person name="Phillips M.A."/>
        </authorList>
    </citation>
    <scope>NUCLEOTIDE SEQUENCE [LARGE SCALE GENOMIC DNA]</scope>
    <source>
        <strain evidence="3">SAF-2024a</strain>
        <tissue evidence="3">Leaf</tissue>
    </source>
</reference>
<comment type="caution">
    <text evidence="3">The sequence shown here is derived from an EMBL/GenBank/DDBJ whole genome shotgun (WGS) entry which is preliminary data.</text>
</comment>
<feature type="compositionally biased region" description="Basic and acidic residues" evidence="1">
    <location>
        <begin position="39"/>
        <end position="62"/>
    </location>
</feature>
<accession>A0ABD1IEN9</accession>
<organism evidence="3 4">
    <name type="scientific">Salvia divinorum</name>
    <name type="common">Maria pastora</name>
    <name type="synonym">Diviner's sage</name>
    <dbReference type="NCBI Taxonomy" id="28513"/>
    <lineage>
        <taxon>Eukaryota</taxon>
        <taxon>Viridiplantae</taxon>
        <taxon>Streptophyta</taxon>
        <taxon>Embryophyta</taxon>
        <taxon>Tracheophyta</taxon>
        <taxon>Spermatophyta</taxon>
        <taxon>Magnoliopsida</taxon>
        <taxon>eudicotyledons</taxon>
        <taxon>Gunneridae</taxon>
        <taxon>Pentapetalae</taxon>
        <taxon>asterids</taxon>
        <taxon>lamiids</taxon>
        <taxon>Lamiales</taxon>
        <taxon>Lamiaceae</taxon>
        <taxon>Nepetoideae</taxon>
        <taxon>Mentheae</taxon>
        <taxon>Salviinae</taxon>
        <taxon>Salvia</taxon>
        <taxon>Salvia subgen. Calosphace</taxon>
    </lineage>
</organism>
<dbReference type="EMBL" id="JBEAFC010000002">
    <property type="protein sequence ID" value="KAL1567171.1"/>
    <property type="molecule type" value="Genomic_DNA"/>
</dbReference>
<dbReference type="AlphaFoldDB" id="A0ABD1IEN9"/>
<keyword evidence="4" id="KW-1185">Reference proteome</keyword>
<keyword evidence="2" id="KW-0472">Membrane</keyword>
<dbReference type="Proteomes" id="UP001567538">
    <property type="component" value="Unassembled WGS sequence"/>
</dbReference>
<evidence type="ECO:0000313" key="4">
    <source>
        <dbReference type="Proteomes" id="UP001567538"/>
    </source>
</evidence>
<feature type="compositionally biased region" description="Acidic residues" evidence="1">
    <location>
        <begin position="25"/>
        <end position="38"/>
    </location>
</feature>